<name>A0ABV3IYQ6_9ACTN</name>
<gene>
    <name evidence="1" type="ORF">AB0L03_22560</name>
</gene>
<proteinExistence type="predicted"/>
<protein>
    <submittedName>
        <fullName evidence="1">Uncharacterized protein</fullName>
    </submittedName>
</protein>
<dbReference type="EMBL" id="JBFASG010000024">
    <property type="protein sequence ID" value="MEV4925576.1"/>
    <property type="molecule type" value="Genomic_DNA"/>
</dbReference>
<evidence type="ECO:0000313" key="1">
    <source>
        <dbReference type="EMBL" id="MEV4925576.1"/>
    </source>
</evidence>
<reference evidence="1 2" key="1">
    <citation type="submission" date="2024-06" db="EMBL/GenBank/DDBJ databases">
        <title>The Natural Products Discovery Center: Release of the First 8490 Sequenced Strains for Exploring Actinobacteria Biosynthetic Diversity.</title>
        <authorList>
            <person name="Kalkreuter E."/>
            <person name="Kautsar S.A."/>
            <person name="Yang D."/>
            <person name="Bader C.D."/>
            <person name="Teijaro C.N."/>
            <person name="Fluegel L."/>
            <person name="Davis C.M."/>
            <person name="Simpson J.R."/>
            <person name="Lauterbach L."/>
            <person name="Steele A.D."/>
            <person name="Gui C."/>
            <person name="Meng S."/>
            <person name="Li G."/>
            <person name="Viehrig K."/>
            <person name="Ye F."/>
            <person name="Su P."/>
            <person name="Kiefer A.F."/>
            <person name="Nichols A."/>
            <person name="Cepeda A.J."/>
            <person name="Yan W."/>
            <person name="Fan B."/>
            <person name="Jiang Y."/>
            <person name="Adhikari A."/>
            <person name="Zheng C.-J."/>
            <person name="Schuster L."/>
            <person name="Cowan T.M."/>
            <person name="Smanski M.J."/>
            <person name="Chevrette M.G."/>
            <person name="De Carvalho L.P.S."/>
            <person name="Shen B."/>
        </authorList>
    </citation>
    <scope>NUCLEOTIDE SEQUENCE [LARGE SCALE GENOMIC DNA]</scope>
    <source>
        <strain evidence="1 2">NPDC053791</strain>
    </source>
</reference>
<keyword evidence="2" id="KW-1185">Reference proteome</keyword>
<sequence length="177" mass="18286">MSLSIVIAATVEDPAFGPVRIRVDGDEGVAEITGQGLPQAVLRRALKTVPRASVPIGTRDAAALTLTVGGTHAGLSLGKGRFTRRSYAVEAAYEGHAYRLVPRGETFSRLSLDGTVLGDFTSPGHGRPGRATWKPRAKALPQDAAIGYVLAAAFGTGAKPLSDGLAEAGGSVFDIFS</sequence>
<comment type="caution">
    <text evidence="1">The sequence shown here is derived from an EMBL/GenBank/DDBJ whole genome shotgun (WGS) entry which is preliminary data.</text>
</comment>
<evidence type="ECO:0000313" key="2">
    <source>
        <dbReference type="Proteomes" id="UP001552479"/>
    </source>
</evidence>
<dbReference type="Proteomes" id="UP001552479">
    <property type="component" value="Unassembled WGS sequence"/>
</dbReference>
<organism evidence="1 2">
    <name type="scientific">Streptomyces roseoverticillatus</name>
    <dbReference type="NCBI Taxonomy" id="66429"/>
    <lineage>
        <taxon>Bacteria</taxon>
        <taxon>Bacillati</taxon>
        <taxon>Actinomycetota</taxon>
        <taxon>Actinomycetes</taxon>
        <taxon>Kitasatosporales</taxon>
        <taxon>Streptomycetaceae</taxon>
        <taxon>Streptomyces</taxon>
    </lineage>
</organism>
<accession>A0ABV3IYQ6</accession>